<sequence length="335" mass="37720">MMLEKRSIHYVLVGISSLGLIPLALKLWRQLEEIKEKYRCWDLDTCTSIPVGARTKYILSTSGRVSSMRRYRYLLRKILHVDIAYLPINPGEKEDKIKPENFCAAILGLNAIGGAISIDIKASIIDHLDEVDGVAKAVGAVNTVLRRENKLVGYNTDAFGFRLALESYLNQADQAQKIMIYGYGGVTNVAVAVLKSMGFINIFITGRRLKSAQERANQLQVNLFDPNTTPTTNNFFSPDLFINCAPVSDSPLDQALNFLPSIRGAKFVFDHEMNGYYLKQYCAVHNIIHIPGTAMYWPQMHAQWRLFLRDHLSPHTLNLLLDKLKEADQRASTSA</sequence>
<dbReference type="InterPro" id="IPR046346">
    <property type="entry name" value="Aminoacid_DH-like_N_sf"/>
</dbReference>
<keyword evidence="1" id="KW-0812">Transmembrane</keyword>
<dbReference type="Pfam" id="PF08501">
    <property type="entry name" value="Shikimate_dh_N"/>
    <property type="match status" value="1"/>
</dbReference>
<dbReference type="GO" id="GO:0004764">
    <property type="term" value="F:shikimate 3-dehydrogenase (NADP+) activity"/>
    <property type="evidence" value="ECO:0007669"/>
    <property type="project" value="InterPro"/>
</dbReference>
<dbReference type="SUPFAM" id="SSF53223">
    <property type="entry name" value="Aminoacid dehydrogenase-like, N-terminal domain"/>
    <property type="match status" value="1"/>
</dbReference>
<dbReference type="Gene3D" id="3.40.50.720">
    <property type="entry name" value="NAD(P)-binding Rossmann-like Domain"/>
    <property type="match status" value="1"/>
</dbReference>
<reference evidence="3" key="1">
    <citation type="submission" date="2021-01" db="EMBL/GenBank/DDBJ databases">
        <authorList>
            <person name="Corre E."/>
            <person name="Pelletier E."/>
            <person name="Niang G."/>
            <person name="Scheremetjew M."/>
            <person name="Finn R."/>
            <person name="Kale V."/>
            <person name="Holt S."/>
            <person name="Cochrane G."/>
            <person name="Meng A."/>
            <person name="Brown T."/>
            <person name="Cohen L."/>
        </authorList>
    </citation>
    <scope>NUCLEOTIDE SEQUENCE</scope>
    <source>
        <strain evidence="3">CCMP1510</strain>
    </source>
</reference>
<keyword evidence="1" id="KW-1133">Transmembrane helix</keyword>
<protein>
    <recommendedName>
        <fullName evidence="2">Shikimate dehydrogenase substrate binding N-terminal domain-containing protein</fullName>
    </recommendedName>
</protein>
<dbReference type="AlphaFoldDB" id="A0A7S3NHJ1"/>
<dbReference type="InterPro" id="IPR036291">
    <property type="entry name" value="NAD(P)-bd_dom_sf"/>
</dbReference>
<feature type="transmembrane region" description="Helical" evidence="1">
    <location>
        <begin position="7"/>
        <end position="28"/>
    </location>
</feature>
<dbReference type="GO" id="GO:0009423">
    <property type="term" value="P:chorismate biosynthetic process"/>
    <property type="evidence" value="ECO:0007669"/>
    <property type="project" value="TreeGrafter"/>
</dbReference>
<dbReference type="EMBL" id="HBIJ01002464">
    <property type="protein sequence ID" value="CAE0360949.1"/>
    <property type="molecule type" value="Transcribed_RNA"/>
</dbReference>
<accession>A0A7S3NHJ1</accession>
<gene>
    <name evidence="3" type="ORF">ALAG00032_LOCUS1681</name>
</gene>
<dbReference type="InterPro" id="IPR013708">
    <property type="entry name" value="Shikimate_DH-bd_N"/>
</dbReference>
<evidence type="ECO:0000256" key="1">
    <source>
        <dbReference type="SAM" id="Phobius"/>
    </source>
</evidence>
<keyword evidence="1" id="KW-0472">Membrane</keyword>
<dbReference type="GO" id="GO:0019632">
    <property type="term" value="P:shikimate metabolic process"/>
    <property type="evidence" value="ECO:0007669"/>
    <property type="project" value="TreeGrafter"/>
</dbReference>
<dbReference type="PANTHER" id="PTHR21089">
    <property type="entry name" value="SHIKIMATE DEHYDROGENASE"/>
    <property type="match status" value="1"/>
</dbReference>
<feature type="domain" description="Shikimate dehydrogenase substrate binding N-terminal" evidence="2">
    <location>
        <begin position="99"/>
        <end position="144"/>
    </location>
</feature>
<proteinExistence type="predicted"/>
<name>A0A7S3NHJ1_9STRA</name>
<dbReference type="InterPro" id="IPR022893">
    <property type="entry name" value="Shikimate_DH_fam"/>
</dbReference>
<dbReference type="PANTHER" id="PTHR21089:SF1">
    <property type="entry name" value="BIFUNCTIONAL 3-DEHYDROQUINATE DEHYDRATASE_SHIKIMATE DEHYDROGENASE, CHLOROPLASTIC"/>
    <property type="match status" value="1"/>
</dbReference>
<evidence type="ECO:0000259" key="2">
    <source>
        <dbReference type="Pfam" id="PF08501"/>
    </source>
</evidence>
<organism evidence="3">
    <name type="scientific">Aureoumbra lagunensis</name>
    <dbReference type="NCBI Taxonomy" id="44058"/>
    <lineage>
        <taxon>Eukaryota</taxon>
        <taxon>Sar</taxon>
        <taxon>Stramenopiles</taxon>
        <taxon>Ochrophyta</taxon>
        <taxon>Pelagophyceae</taxon>
        <taxon>Pelagomonadales</taxon>
        <taxon>Aureoumbra</taxon>
    </lineage>
</organism>
<dbReference type="SUPFAM" id="SSF51735">
    <property type="entry name" value="NAD(P)-binding Rossmann-fold domains"/>
    <property type="match status" value="1"/>
</dbReference>
<evidence type="ECO:0000313" key="3">
    <source>
        <dbReference type="EMBL" id="CAE0360949.1"/>
    </source>
</evidence>
<dbReference type="Gene3D" id="3.40.50.10860">
    <property type="entry name" value="Leucine Dehydrogenase, chain A, domain 1"/>
    <property type="match status" value="1"/>
</dbReference>